<keyword evidence="1" id="KW-0547">Nucleotide-binding</keyword>
<dbReference type="GO" id="GO:0006281">
    <property type="term" value="P:DNA repair"/>
    <property type="evidence" value="ECO:0007669"/>
    <property type="project" value="TreeGrafter"/>
</dbReference>
<dbReference type="OrthoDB" id="2801544at2759"/>
<dbReference type="HOGENOM" id="CLU_003233_0_0_1"/>
<dbReference type="SMART" id="SM00487">
    <property type="entry name" value="DEXDc"/>
    <property type="match status" value="1"/>
</dbReference>
<dbReference type="Gene3D" id="3.40.50.300">
    <property type="entry name" value="P-loop containing nucleotide triphosphate hydrolases"/>
    <property type="match status" value="1"/>
</dbReference>
<dbReference type="OMA" id="LLHEMNY"/>
<protein>
    <submittedName>
        <fullName evidence="6">DEHA2D15488p</fullName>
    </submittedName>
</protein>
<keyword evidence="2" id="KW-0378">Hydrolase</keyword>
<keyword evidence="7" id="KW-1185">Reference proteome</keyword>
<name>Q6BRL4_DEBHA</name>
<dbReference type="InterPro" id="IPR050628">
    <property type="entry name" value="SNF2_RAD54_helicase_TF"/>
</dbReference>
<evidence type="ECO:0000259" key="5">
    <source>
        <dbReference type="PROSITE" id="PS51194"/>
    </source>
</evidence>
<accession>Q6BRL4</accession>
<feature type="region of interest" description="Disordered" evidence="4">
    <location>
        <begin position="983"/>
        <end position="1006"/>
    </location>
</feature>
<gene>
    <name evidence="6" type="ordered locus">DEHA2D15488g</name>
</gene>
<feature type="compositionally biased region" description="Polar residues" evidence="4">
    <location>
        <begin position="983"/>
        <end position="997"/>
    </location>
</feature>
<dbReference type="InterPro" id="IPR027417">
    <property type="entry name" value="P-loop_NTPase"/>
</dbReference>
<evidence type="ECO:0000256" key="4">
    <source>
        <dbReference type="SAM" id="MobiDB-lite"/>
    </source>
</evidence>
<dbReference type="RefSeq" id="XP_459156.2">
    <property type="nucleotide sequence ID" value="XM_459156.2"/>
</dbReference>
<dbReference type="SUPFAM" id="SSF52540">
    <property type="entry name" value="P-loop containing nucleoside triphosphate hydrolases"/>
    <property type="match status" value="2"/>
</dbReference>
<evidence type="ECO:0000313" key="7">
    <source>
        <dbReference type="Proteomes" id="UP000000599"/>
    </source>
</evidence>
<evidence type="ECO:0000313" key="6">
    <source>
        <dbReference type="EMBL" id="CAG87327.2"/>
    </source>
</evidence>
<dbReference type="KEGG" id="dha:DEHA2D15488g"/>
<dbReference type="STRING" id="284592.Q6BRL4"/>
<organism evidence="6 7">
    <name type="scientific">Debaryomyces hansenii (strain ATCC 36239 / CBS 767 / BCRC 21394 / JCM 1990 / NBRC 0083 / IGC 2968)</name>
    <name type="common">Yeast</name>
    <name type="synonym">Torulaspora hansenii</name>
    <dbReference type="NCBI Taxonomy" id="284592"/>
    <lineage>
        <taxon>Eukaryota</taxon>
        <taxon>Fungi</taxon>
        <taxon>Dikarya</taxon>
        <taxon>Ascomycota</taxon>
        <taxon>Saccharomycotina</taxon>
        <taxon>Pichiomycetes</taxon>
        <taxon>Debaryomycetaceae</taxon>
        <taxon>Debaryomyces</taxon>
    </lineage>
</organism>
<dbReference type="InterPro" id="IPR038718">
    <property type="entry name" value="SNF2-like_sf"/>
</dbReference>
<dbReference type="GO" id="GO:0008094">
    <property type="term" value="F:ATP-dependent activity, acting on DNA"/>
    <property type="evidence" value="ECO:0007669"/>
    <property type="project" value="TreeGrafter"/>
</dbReference>
<feature type="region of interest" description="Disordered" evidence="4">
    <location>
        <begin position="626"/>
        <end position="648"/>
    </location>
</feature>
<dbReference type="CDD" id="cd18008">
    <property type="entry name" value="DEXDc_SHPRH-like"/>
    <property type="match status" value="1"/>
</dbReference>
<dbReference type="PANTHER" id="PTHR45626">
    <property type="entry name" value="TRANSCRIPTION TERMINATION FACTOR 2-RELATED"/>
    <property type="match status" value="1"/>
</dbReference>
<dbReference type="InterPro" id="IPR001650">
    <property type="entry name" value="Helicase_C-like"/>
</dbReference>
<dbReference type="EMBL" id="CR382136">
    <property type="protein sequence ID" value="CAG87327.2"/>
    <property type="molecule type" value="Genomic_DNA"/>
</dbReference>
<dbReference type="eggNOG" id="KOG1001">
    <property type="taxonomic scope" value="Eukaryota"/>
</dbReference>
<dbReference type="CDD" id="cd18793">
    <property type="entry name" value="SF2_C_SNF"/>
    <property type="match status" value="1"/>
</dbReference>
<dbReference type="InterPro" id="IPR049730">
    <property type="entry name" value="SNF2/RAD54-like_C"/>
</dbReference>
<proteinExistence type="predicted"/>
<dbReference type="Pfam" id="PF00176">
    <property type="entry name" value="SNF2-rel_dom"/>
    <property type="match status" value="1"/>
</dbReference>
<dbReference type="PROSITE" id="PS51194">
    <property type="entry name" value="HELICASE_CTER"/>
    <property type="match status" value="1"/>
</dbReference>
<dbReference type="GO" id="GO:0005524">
    <property type="term" value="F:ATP binding"/>
    <property type="evidence" value="ECO:0007669"/>
    <property type="project" value="UniProtKB-KW"/>
</dbReference>
<evidence type="ECO:0000256" key="2">
    <source>
        <dbReference type="ARBA" id="ARBA00022801"/>
    </source>
</evidence>
<dbReference type="PANTHER" id="PTHR45626:SF51">
    <property type="entry name" value="SNF2-RELATED DOMAIN-CONTAINING PROTEIN"/>
    <property type="match status" value="1"/>
</dbReference>
<dbReference type="VEuPathDB" id="FungiDB:DEHA2D15488g"/>
<dbReference type="GeneID" id="2901425"/>
<dbReference type="GO" id="GO:0005634">
    <property type="term" value="C:nucleus"/>
    <property type="evidence" value="ECO:0007669"/>
    <property type="project" value="TreeGrafter"/>
</dbReference>
<dbReference type="Pfam" id="PF00271">
    <property type="entry name" value="Helicase_C"/>
    <property type="match status" value="1"/>
</dbReference>
<dbReference type="InterPro" id="IPR014001">
    <property type="entry name" value="Helicase_ATP-bd"/>
</dbReference>
<dbReference type="Proteomes" id="UP000000599">
    <property type="component" value="Chromosome D"/>
</dbReference>
<sequence length="1346" mass="155016">MGQRFLYQKVIELSNDLKNLIPVGTLNFIDLPFNHSDLGGIKVIDNGNQNGKIGEEQNYGWNWLDIDFFVYICKEHVHPIVKYVQFLIDFRYVMATFKFVKLQIYPKSSSYTTICKVRLYCIPADIPGARFLTEWRLSKPKNLNLERKFSDIWFKLLEVLDYSNKGWNCIFSNHTLSKYISNGVLLIPTMPASHDTAYEIRNNLETNFHIDRWTSNRPFVGYSKRHSKVTEESFGTKVSQIYNNIVSPDLTEYENKQSNFKESNLLPNPEDVIIELLRKSKNGTHSINGVVSQLYPFQVTSVCIMLEKESIDRKALVPNFIQIMSPGSGIHYYFDMDSKSFYSKPELYSLPKGGILAENMGLGKTLICLSLICLTKCDISGIPQSYLLYSEDDNDEINTEASAKYNSRPIHSLKTLVDLCKECINQNSLPWKHYIDDIPTSVVNRLSSSPGYFRIPFENHDYDSTYSLRTRKTSTRHKSIDNYSSPEGRIYRTLYLCNTTLIIIPDNLFHQWNNELKKHVDPSFLDKLFVSNQFKKPMCSQNSTFVSELPDDPKALVKFDLILITHSLLAKQFGNPNKYDNPLDMVYWKRLIIDEGHSVQAKNSRTSLLCKSLHSERRWAVTGTPTSGLTRLHMDEEQTETSEKKSGNELKKNHYVVKSKFNEREDLIKLGTIVSNFLKIEPFHSQSKAWSNTIIKPLSLNSYGSTVSLSNLLNAIVVRHALKDIEQNLKLPSLHHEPVFLNPSYHNKIAINLFTAVLAVNAVSSERMDVDYMFHPSNRQQLRRLITNLQRATFHWTGFKQQDIETLIHICNLSLKKRKASGNSVYSDYDISLLKKSIEASKIALNNPRWRTIALLHEMNYYVSGLPDIFTKNFGTGVLEVADKNGKRDDISVFGAPHLNAIQEFFYKNRFMDMNNEEALRSKLELSSKPFWSSYWEDNMKRNSERFNKQDNNQDLNSNVKAEEIENAINVPNIVKNFTPGYESQTPVLSTPKSNNPHGRATDVSPKEKLVRQDGDGLKLTDEIKTNQSLDDHNMNYQSIKAARILGTASAKLSYLASRLLEHQQEKIKSLVFFEFEDSAYYLTELLEVLGIKYILYATFINPSQRTNNLAEFSNFPGGVTLIMDLRLASHGLTIISATRVYFINPVWQRSIEAQAIKRAHRIGQTKDVYVETLVLKGTLEEEIYRRRSVDEESVDFGREDTDKLQKRYVIDDTGMQEFILRHNFLEHEANEQEFATIVAPAINSNASITGDVENLNSEYSLLKHKDILKHTTGSYLLKEWNAYLFNEDNLALLSNIKNQKLNKNFAQSEFLRKFVDSNEQDTEMKTNYDKVQTHVDGPYRKKVRF</sequence>
<dbReference type="InParanoid" id="Q6BRL4"/>
<evidence type="ECO:0000256" key="1">
    <source>
        <dbReference type="ARBA" id="ARBA00022741"/>
    </source>
</evidence>
<keyword evidence="3" id="KW-0067">ATP-binding</keyword>
<dbReference type="GO" id="GO:0016787">
    <property type="term" value="F:hydrolase activity"/>
    <property type="evidence" value="ECO:0007669"/>
    <property type="project" value="UniProtKB-KW"/>
</dbReference>
<dbReference type="Gene3D" id="3.40.50.10810">
    <property type="entry name" value="Tandem AAA-ATPase domain"/>
    <property type="match status" value="1"/>
</dbReference>
<feature type="domain" description="Helicase C-terminal" evidence="5">
    <location>
        <begin position="1060"/>
        <end position="1203"/>
    </location>
</feature>
<evidence type="ECO:0000256" key="3">
    <source>
        <dbReference type="ARBA" id="ARBA00022840"/>
    </source>
</evidence>
<dbReference type="InterPro" id="IPR000330">
    <property type="entry name" value="SNF2_N"/>
</dbReference>
<reference evidence="6 7" key="1">
    <citation type="journal article" date="2004" name="Nature">
        <title>Genome evolution in yeasts.</title>
        <authorList>
            <consortium name="Genolevures"/>
            <person name="Dujon B."/>
            <person name="Sherman D."/>
            <person name="Fischer G."/>
            <person name="Durrens P."/>
            <person name="Casaregola S."/>
            <person name="Lafontaine I."/>
            <person name="de Montigny J."/>
            <person name="Marck C."/>
            <person name="Neuveglise C."/>
            <person name="Talla E."/>
            <person name="Goffard N."/>
            <person name="Frangeul L."/>
            <person name="Aigle M."/>
            <person name="Anthouard V."/>
            <person name="Babour A."/>
            <person name="Barbe V."/>
            <person name="Barnay S."/>
            <person name="Blanchin S."/>
            <person name="Beckerich J.M."/>
            <person name="Beyne E."/>
            <person name="Bleykasten C."/>
            <person name="Boisrame A."/>
            <person name="Boyer J."/>
            <person name="Cattolico L."/>
            <person name="Confanioleri F."/>
            <person name="de Daruvar A."/>
            <person name="Despons L."/>
            <person name="Fabre E."/>
            <person name="Fairhead C."/>
            <person name="Ferry-Dumazet H."/>
            <person name="Groppi A."/>
            <person name="Hantraye F."/>
            <person name="Hennequin C."/>
            <person name="Jauniaux N."/>
            <person name="Joyet P."/>
            <person name="Kachouri R."/>
            <person name="Kerrest A."/>
            <person name="Koszul R."/>
            <person name="Lemaire M."/>
            <person name="Lesur I."/>
            <person name="Ma L."/>
            <person name="Muller H."/>
            <person name="Nicaud J.M."/>
            <person name="Nikolski M."/>
            <person name="Oztas S."/>
            <person name="Ozier-Kalogeropoulos O."/>
            <person name="Pellenz S."/>
            <person name="Potier S."/>
            <person name="Richard G.F."/>
            <person name="Straub M.L."/>
            <person name="Suleau A."/>
            <person name="Swennene D."/>
            <person name="Tekaia F."/>
            <person name="Wesolowski-Louvel M."/>
            <person name="Westhof E."/>
            <person name="Wirth B."/>
            <person name="Zeniou-Meyer M."/>
            <person name="Zivanovic I."/>
            <person name="Bolotin-Fukuhara M."/>
            <person name="Thierry A."/>
            <person name="Bouchier C."/>
            <person name="Caudron B."/>
            <person name="Scarpelli C."/>
            <person name="Gaillardin C."/>
            <person name="Weissenbach J."/>
            <person name="Wincker P."/>
            <person name="Souciet J.L."/>
        </authorList>
    </citation>
    <scope>NUCLEOTIDE SEQUENCE [LARGE SCALE GENOMIC DNA]</scope>
    <source>
        <strain evidence="7">ATCC 36239 / CBS 767 / BCRC 21394 / JCM 1990 / NBRC 0083 / IGC 2968</strain>
    </source>
</reference>
<feature type="compositionally biased region" description="Basic and acidic residues" evidence="4">
    <location>
        <begin position="632"/>
        <end position="648"/>
    </location>
</feature>